<feature type="compositionally biased region" description="Basic and acidic residues" evidence="3">
    <location>
        <begin position="21"/>
        <end position="34"/>
    </location>
</feature>
<evidence type="ECO:0000256" key="2">
    <source>
        <dbReference type="ARBA" id="ARBA00022553"/>
    </source>
</evidence>
<gene>
    <name evidence="5" type="primary">CACNB2</name>
    <name evidence="5" type="ORF">T01_12799</name>
</gene>
<feature type="region of interest" description="Disordered" evidence="3">
    <location>
        <begin position="1"/>
        <end position="34"/>
    </location>
</feature>
<proteinExistence type="predicted"/>
<keyword evidence="2" id="KW-0597">Phosphoprotein</keyword>
<dbReference type="InterPro" id="IPR048839">
    <property type="entry name" value="SPATA2_PUB-like"/>
</dbReference>
<dbReference type="GO" id="GO:0005891">
    <property type="term" value="C:voltage-gated calcium channel complex"/>
    <property type="evidence" value="ECO:0007669"/>
    <property type="project" value="InterPro"/>
</dbReference>
<dbReference type="Proteomes" id="UP000054776">
    <property type="component" value="Unassembled WGS sequence"/>
</dbReference>
<feature type="compositionally biased region" description="Low complexity" evidence="3">
    <location>
        <begin position="9"/>
        <end position="18"/>
    </location>
</feature>
<evidence type="ECO:0000313" key="6">
    <source>
        <dbReference type="Proteomes" id="UP000054776"/>
    </source>
</evidence>
<dbReference type="eggNOG" id="KOG3812">
    <property type="taxonomic scope" value="Eukaryota"/>
</dbReference>
<dbReference type="Pfam" id="PF12052">
    <property type="entry name" value="VGCC_beta4Aa_N"/>
    <property type="match status" value="1"/>
</dbReference>
<keyword evidence="6" id="KW-1185">Reference proteome</keyword>
<feature type="region of interest" description="Disordered" evidence="3">
    <location>
        <begin position="202"/>
        <end position="248"/>
    </location>
</feature>
<evidence type="ECO:0000256" key="3">
    <source>
        <dbReference type="SAM" id="MobiDB-lite"/>
    </source>
</evidence>
<dbReference type="STRING" id="6334.A0A0V1BFW0"/>
<dbReference type="InterPro" id="IPR000584">
    <property type="entry name" value="VDCC_L_bsu"/>
</dbReference>
<dbReference type="SUPFAM" id="SSF52540">
    <property type="entry name" value="P-loop containing nucleoside triphosphate hydrolases"/>
    <property type="match status" value="1"/>
</dbReference>
<dbReference type="Pfam" id="PF00625">
    <property type="entry name" value="Guanylate_kin"/>
    <property type="match status" value="1"/>
</dbReference>
<feature type="domain" description="Guanylate kinase/L-type calcium channel beta subunit" evidence="4">
    <location>
        <begin position="266"/>
        <end position="448"/>
    </location>
</feature>
<dbReference type="InterPro" id="IPR036339">
    <property type="entry name" value="PUB-like_dom_sf"/>
</dbReference>
<evidence type="ECO:0000313" key="5">
    <source>
        <dbReference type="EMBL" id="KRY35676.1"/>
    </source>
</evidence>
<dbReference type="Gene3D" id="1.20.58.2190">
    <property type="match status" value="1"/>
</dbReference>
<feature type="compositionally biased region" description="Polar residues" evidence="3">
    <location>
        <begin position="203"/>
        <end position="212"/>
    </location>
</feature>
<sequence>MNMLRRQTSNDSDNSSDLSLEDDREREITRQDLEERARQQLERAKYKPVAFAVRTNVSYDGANDDDCPVHGCAVSFAVKDFLHIKEVSSEIVAIFSVQLLSYLKIVFLFSPRNTVTIGGLVVWSKKVRILASYRRRPASSTSVCTVPKDWALNCTIVEELEILKFAIFSFSATFNFPSFVFSISSKQSNSLSSLGGTLDKAKSWQSNSRGSTPPTPGAELDDVLPSTPEEGELANSKGKSSHTSKDKMKQLFKKQDSVQPYEVVPTMRPVVLVGPSLKGYEVTDMMQKAIFDFLKHRFEGRIIITRISVDLSLAKRSYSHPSKRVLIEKSNSRSSNALAEVQSEVERIFELARSMQLVVLDCDTVNHPSQLTKTALAPLFVFIKISSPKVLQRLVKSRGKSQSRNMSVQMVAAEKLAQCPQELFDLILDENQLDDACEHIAEYLEGYWRATHPPVKSPPRIRRNFDRYEFPVFTLFQQQPLVPGLQSKEVKVQRSHTVAADVAKKKSQSDVEDDASVGSRMNDSQDLYGMSNVGQRPNSLVPGQGIAHVPTPAIIQVCLFNYWDLFTFALSASFGLIALVEPDSFYNQSPVDKSMQRSVIASQYEELLGTENTPQVYQVLNELTRCSADFLCSVEQKDKFRNLTITRVLCLSAGKCAGFDGFSAAMCFDQLERMCKNLLLYHWRREEYRFIRKCTPFFHNLRNTLYDCEALFYLMGYRGCEDDNENCLELKAKIPSRDLIGFAFDCFLANIECQLLQTMYNWLEKRKISPKWIDLMQCRCSTVGSVELCCDRIFHSRPRSSADLVEQDNLDRLMENLTLPTSVDTGQQKKQCCFEANSNSSTKKLVQPNPKPSTVPLPVYKRHADEQLAAVRHCYPTAACSSSTQKRYPAVETKFRSSNFPKLHNCCPRCGSGMVKKKQHANICPYCDFLFS</sequence>
<dbReference type="InterPro" id="IPR008145">
    <property type="entry name" value="GK/Ca_channel_bsu"/>
</dbReference>
<dbReference type="Pfam" id="PF21388">
    <property type="entry name" value="SPATA2_PUB-like"/>
    <property type="match status" value="1"/>
</dbReference>
<dbReference type="SUPFAM" id="SSF50044">
    <property type="entry name" value="SH3-domain"/>
    <property type="match status" value="1"/>
</dbReference>
<dbReference type="PRINTS" id="PR01626">
    <property type="entry name" value="LCACHANNELB"/>
</dbReference>
<protein>
    <submittedName>
        <fullName evidence="5">Voltage-dependent L-type calcium channel subunit beta-2</fullName>
    </submittedName>
</protein>
<dbReference type="Gene3D" id="2.30.30.40">
    <property type="entry name" value="SH3 Domains"/>
    <property type="match status" value="1"/>
</dbReference>
<reference evidence="5 6" key="1">
    <citation type="submission" date="2015-01" db="EMBL/GenBank/DDBJ databases">
        <title>Evolution of Trichinella species and genotypes.</title>
        <authorList>
            <person name="Korhonen P.K."/>
            <person name="Edoardo P."/>
            <person name="Giuseppe L.R."/>
            <person name="Gasser R.B."/>
        </authorList>
    </citation>
    <scope>NUCLEOTIDE SEQUENCE [LARGE SCALE GENOMIC DNA]</scope>
    <source>
        <strain evidence="5">ISS3</strain>
    </source>
</reference>
<dbReference type="AlphaFoldDB" id="A0A0V1BFW0"/>
<dbReference type="InterPro" id="IPR036028">
    <property type="entry name" value="SH3-like_dom_sf"/>
</dbReference>
<dbReference type="SMART" id="SM00072">
    <property type="entry name" value="GuKc"/>
    <property type="match status" value="1"/>
</dbReference>
<dbReference type="FunFam" id="3.40.50.300:FF:000432">
    <property type="entry name" value="Voltage-dependent L-type calcium channel subunit beta-1 isoform 1"/>
    <property type="match status" value="1"/>
</dbReference>
<name>A0A0V1BFW0_TRISP</name>
<dbReference type="OrthoDB" id="5962384at2759"/>
<dbReference type="SUPFAM" id="SSF143503">
    <property type="entry name" value="PUG domain-like"/>
    <property type="match status" value="1"/>
</dbReference>
<dbReference type="InParanoid" id="A0A0V1BFW0"/>
<dbReference type="InterPro" id="IPR027417">
    <property type="entry name" value="P-loop_NTPase"/>
</dbReference>
<dbReference type="Gene3D" id="3.40.50.300">
    <property type="entry name" value="P-loop containing nucleotide triphosphate hydrolases"/>
    <property type="match status" value="1"/>
</dbReference>
<dbReference type="EMBL" id="JYDH01000051">
    <property type="protein sequence ID" value="KRY35676.1"/>
    <property type="molecule type" value="Genomic_DNA"/>
</dbReference>
<accession>A0A0V1BFW0</accession>
<evidence type="ECO:0000256" key="1">
    <source>
        <dbReference type="ARBA" id="ARBA00022443"/>
    </source>
</evidence>
<dbReference type="FunCoup" id="A0A0V1BFW0">
    <property type="interactions" value="337"/>
</dbReference>
<comment type="caution">
    <text evidence="5">The sequence shown here is derived from an EMBL/GenBank/DDBJ whole genome shotgun (WGS) entry which is preliminary data.</text>
</comment>
<keyword evidence="1" id="KW-0728">SH3 domain</keyword>
<dbReference type="InterPro" id="IPR046937">
    <property type="entry name" value="CAB1-4_N_A-dom"/>
</dbReference>
<dbReference type="GO" id="GO:0005245">
    <property type="term" value="F:voltage-gated calcium channel activity"/>
    <property type="evidence" value="ECO:0007669"/>
    <property type="project" value="InterPro"/>
</dbReference>
<evidence type="ECO:0000259" key="4">
    <source>
        <dbReference type="SMART" id="SM00072"/>
    </source>
</evidence>
<organism evidence="5 6">
    <name type="scientific">Trichinella spiralis</name>
    <name type="common">Trichina worm</name>
    <dbReference type="NCBI Taxonomy" id="6334"/>
    <lineage>
        <taxon>Eukaryota</taxon>
        <taxon>Metazoa</taxon>
        <taxon>Ecdysozoa</taxon>
        <taxon>Nematoda</taxon>
        <taxon>Enoplea</taxon>
        <taxon>Dorylaimia</taxon>
        <taxon>Trichinellida</taxon>
        <taxon>Trichinellidae</taxon>
        <taxon>Trichinella</taxon>
    </lineage>
</organism>
<dbReference type="PANTHER" id="PTHR11824">
    <property type="entry name" value="VOLTAGE-DEPENDENT CALCIUM CHANNEL BETA SUBUNIT"/>
    <property type="match status" value="1"/>
</dbReference>
<feature type="region of interest" description="Disordered" evidence="3">
    <location>
        <begin position="503"/>
        <end position="523"/>
    </location>
</feature>